<dbReference type="EMBL" id="CP069029">
    <property type="protein sequence ID" value="QRC97258.1"/>
    <property type="molecule type" value="Genomic_DNA"/>
</dbReference>
<evidence type="ECO:0000313" key="2">
    <source>
        <dbReference type="Proteomes" id="UP000663193"/>
    </source>
</evidence>
<name>A0A7U2I0B1_PHANO</name>
<sequence length="105" mass="11667">MPWDMSVSGHAVSTRLISSCPQPPLLAAFARQQTLHSLTKSSFALPLGRLQSLRAGIELHGVVSIERFPTYSARAVHATTLRRYDATTLRRYDTPQEPPASRPIR</sequence>
<protein>
    <submittedName>
        <fullName evidence="1">Uncharacterized protein</fullName>
    </submittedName>
</protein>
<organism evidence="1 2">
    <name type="scientific">Phaeosphaeria nodorum (strain SN15 / ATCC MYA-4574 / FGSC 10173)</name>
    <name type="common">Glume blotch fungus</name>
    <name type="synonym">Parastagonospora nodorum</name>
    <dbReference type="NCBI Taxonomy" id="321614"/>
    <lineage>
        <taxon>Eukaryota</taxon>
        <taxon>Fungi</taxon>
        <taxon>Dikarya</taxon>
        <taxon>Ascomycota</taxon>
        <taxon>Pezizomycotina</taxon>
        <taxon>Dothideomycetes</taxon>
        <taxon>Pleosporomycetidae</taxon>
        <taxon>Pleosporales</taxon>
        <taxon>Pleosporineae</taxon>
        <taxon>Phaeosphaeriaceae</taxon>
        <taxon>Parastagonospora</taxon>
    </lineage>
</organism>
<reference evidence="2" key="1">
    <citation type="journal article" date="2021" name="BMC Genomics">
        <title>Chromosome-level genome assembly and manually-curated proteome of model necrotroph Parastagonospora nodorum Sn15 reveals a genome-wide trove of candidate effector homologs, and redundancy of virulence-related functions within an accessory chromosome.</title>
        <authorList>
            <person name="Bertazzoni S."/>
            <person name="Jones D.A.B."/>
            <person name="Phan H.T."/>
            <person name="Tan K.-C."/>
            <person name="Hane J.K."/>
        </authorList>
    </citation>
    <scope>NUCLEOTIDE SEQUENCE [LARGE SCALE GENOMIC DNA]</scope>
    <source>
        <strain evidence="2">SN15 / ATCC MYA-4574 / FGSC 10173)</strain>
    </source>
</reference>
<keyword evidence="2" id="KW-1185">Reference proteome</keyword>
<dbReference type="VEuPathDB" id="FungiDB:JI435_410370"/>
<accession>A0A7U2I0B1</accession>
<gene>
    <name evidence="1" type="ORF">JI435_410370</name>
</gene>
<proteinExistence type="predicted"/>
<dbReference type="Proteomes" id="UP000663193">
    <property type="component" value="Chromosome 7"/>
</dbReference>
<dbReference type="AlphaFoldDB" id="A0A7U2I0B1"/>
<evidence type="ECO:0000313" key="1">
    <source>
        <dbReference type="EMBL" id="QRC97258.1"/>
    </source>
</evidence>